<keyword evidence="1" id="KW-0547">Nucleotide-binding</keyword>
<dbReference type="PANTHER" id="PTHR43272">
    <property type="entry name" value="LONG-CHAIN-FATTY-ACID--COA LIGASE"/>
    <property type="match status" value="1"/>
</dbReference>
<protein>
    <submittedName>
        <fullName evidence="4">AMP-dependent synthetase</fullName>
    </submittedName>
</protein>
<dbReference type="RefSeq" id="WP_047222248.1">
    <property type="nucleotide sequence ID" value="NZ_JWIO01000007.1"/>
</dbReference>
<dbReference type="PROSITE" id="PS00455">
    <property type="entry name" value="AMP_BINDING"/>
    <property type="match status" value="1"/>
</dbReference>
<evidence type="ECO:0000256" key="1">
    <source>
        <dbReference type="ARBA" id="ARBA00022741"/>
    </source>
</evidence>
<dbReference type="Gene3D" id="3.40.50.12780">
    <property type="entry name" value="N-terminal domain of ligase-like"/>
    <property type="match status" value="1"/>
</dbReference>
<organism evidence="4 5">
    <name type="scientific">Protofrankia coriariae</name>
    <dbReference type="NCBI Taxonomy" id="1562887"/>
    <lineage>
        <taxon>Bacteria</taxon>
        <taxon>Bacillati</taxon>
        <taxon>Actinomycetota</taxon>
        <taxon>Actinomycetes</taxon>
        <taxon>Frankiales</taxon>
        <taxon>Frankiaceae</taxon>
        <taxon>Protofrankia</taxon>
    </lineage>
</organism>
<keyword evidence="5" id="KW-1185">Reference proteome</keyword>
<reference evidence="4 5" key="1">
    <citation type="submission" date="2014-12" db="EMBL/GenBank/DDBJ databases">
        <title>Frankia sp. BMG5.1 draft genome.</title>
        <authorList>
            <person name="Gtari M."/>
            <person name="Ghodhbane-Gtari F."/>
            <person name="Nouioui I."/>
            <person name="Ktari A."/>
            <person name="Hezbri K."/>
            <person name="Mimouni W."/>
            <person name="Sbissi I."/>
            <person name="Ayari A."/>
            <person name="Yamanaka T."/>
            <person name="Normand P."/>
            <person name="Tisa L.S."/>
            <person name="Boudabous A."/>
        </authorList>
    </citation>
    <scope>NUCLEOTIDE SEQUENCE [LARGE SCALE GENOMIC DNA]</scope>
    <source>
        <strain evidence="4 5">BMG5.1</strain>
    </source>
</reference>
<dbReference type="InterPro" id="IPR042099">
    <property type="entry name" value="ANL_N_sf"/>
</dbReference>
<feature type="domain" description="AMP-dependent synthetase/ligase" evidence="3">
    <location>
        <begin position="24"/>
        <end position="355"/>
    </location>
</feature>
<dbReference type="InterPro" id="IPR020845">
    <property type="entry name" value="AMP-binding_CS"/>
</dbReference>
<evidence type="ECO:0000313" key="4">
    <source>
        <dbReference type="EMBL" id="KLL12159.1"/>
    </source>
</evidence>
<accession>A0ABR5F5Z8</accession>
<sequence>MINELLASTPNRGTLHVTRLAGTREIPLAEVWRLSGLVAAGLRARGLGAGDRIGILAANSLEWVVLDLAALRLKVVTAGLEPGKFTPTRELMERYSLSLLFTDRPCDIPGVERLTTLLDDLPDTAGTAGTAGADDTSGADNTTDAAGAVGAVGAAPPPPVRYAPDEITTIKFTSGSTGTPKGLGATVGSIDSSLDAVQDMFGHGPGDNLLVFLPLSLLQQRYWVYSALRYGHDVTVCTYESAFVALTQVRPTVVMGVPGFFESARGQIERHARRTGRDLADAARDIFGGRIRYLWTGSAPADPATLAFLNRLGLPIYEGYGLNETCIVAKNHPGTHRAGSVGRVLPGKEVIIGDDGVISVRAEHPVNRRYDYCEPGDSERVFGADGVVRTGDIGHLDADGFLFVLGRADDTIVLDNGRKIVVRQIEEHLKASPAIAECVLYCPAQTELVAVVSPASVPVDTGAIAAQLTATNRALGGDQYIHRVVVADEPFSIGNGLLTSQYKPRRKQIRAVYQRQLGDPRKGIHAA</sequence>
<dbReference type="Pfam" id="PF00501">
    <property type="entry name" value="AMP-binding"/>
    <property type="match status" value="1"/>
</dbReference>
<evidence type="ECO:0000313" key="5">
    <source>
        <dbReference type="Proteomes" id="UP000035425"/>
    </source>
</evidence>
<proteinExistence type="predicted"/>
<gene>
    <name evidence="4" type="ORF">FrCorBMG51_06880</name>
</gene>
<evidence type="ECO:0000256" key="2">
    <source>
        <dbReference type="ARBA" id="ARBA00022840"/>
    </source>
</evidence>
<dbReference type="PANTHER" id="PTHR43272:SF33">
    <property type="entry name" value="AMP-BINDING DOMAIN-CONTAINING PROTEIN-RELATED"/>
    <property type="match status" value="1"/>
</dbReference>
<dbReference type="EMBL" id="JWIO01000007">
    <property type="protein sequence ID" value="KLL12159.1"/>
    <property type="molecule type" value="Genomic_DNA"/>
</dbReference>
<dbReference type="InterPro" id="IPR000873">
    <property type="entry name" value="AMP-dep_synth/lig_dom"/>
</dbReference>
<comment type="caution">
    <text evidence="4">The sequence shown here is derived from an EMBL/GenBank/DDBJ whole genome shotgun (WGS) entry which is preliminary data.</text>
</comment>
<evidence type="ECO:0000259" key="3">
    <source>
        <dbReference type="Pfam" id="PF00501"/>
    </source>
</evidence>
<name>A0ABR5F5Z8_9ACTN</name>
<dbReference type="Proteomes" id="UP000035425">
    <property type="component" value="Unassembled WGS sequence"/>
</dbReference>
<dbReference type="SUPFAM" id="SSF56801">
    <property type="entry name" value="Acetyl-CoA synthetase-like"/>
    <property type="match status" value="1"/>
</dbReference>
<keyword evidence="2" id="KW-0067">ATP-binding</keyword>